<evidence type="ECO:0000256" key="6">
    <source>
        <dbReference type="ARBA" id="ARBA00022946"/>
    </source>
</evidence>
<evidence type="ECO:0000256" key="9">
    <source>
        <dbReference type="ARBA" id="ARBA00023128"/>
    </source>
</evidence>
<evidence type="ECO:0000256" key="14">
    <source>
        <dbReference type="ARBA" id="ARBA00039442"/>
    </source>
</evidence>
<dbReference type="InterPro" id="IPR036400">
    <property type="entry name" value="Cyt_B5-like_heme/steroid_sf"/>
</dbReference>
<dbReference type="GO" id="GO:0016020">
    <property type="term" value="C:membrane"/>
    <property type="evidence" value="ECO:0007669"/>
    <property type="project" value="UniProtKB-SubCell"/>
</dbReference>
<dbReference type="GO" id="GO:0046872">
    <property type="term" value="F:metal ion binding"/>
    <property type="evidence" value="ECO:0007669"/>
    <property type="project" value="UniProtKB-KW"/>
</dbReference>
<keyword evidence="5" id="KW-0479">Metal-binding</keyword>
<dbReference type="GO" id="GO:1990904">
    <property type="term" value="C:ribonucleoprotein complex"/>
    <property type="evidence" value="ECO:0007669"/>
    <property type="project" value="UniProtKB-KW"/>
</dbReference>
<comment type="similarity">
    <text evidence="12">Belongs to the mitochondrion-specific ribosomal protein mL37 family.</text>
</comment>
<dbReference type="InterPro" id="IPR052482">
    <property type="entry name" value="mtLSU_mL37"/>
</dbReference>
<gene>
    <name evidence="16" type="ORF">MS3_03488</name>
</gene>
<evidence type="ECO:0000256" key="3">
    <source>
        <dbReference type="ARBA" id="ARBA00022617"/>
    </source>
</evidence>
<keyword evidence="3" id="KW-0349">Heme</keyword>
<evidence type="ECO:0000256" key="4">
    <source>
        <dbReference type="ARBA" id="ARBA00022692"/>
    </source>
</evidence>
<dbReference type="FunFam" id="3.10.120.10:FF:000002">
    <property type="entry name" value="Cytochrome b5 type B"/>
    <property type="match status" value="1"/>
</dbReference>
<evidence type="ECO:0000256" key="13">
    <source>
        <dbReference type="ARBA" id="ARBA00038168"/>
    </source>
</evidence>
<proteinExistence type="inferred from homology"/>
<protein>
    <recommendedName>
        <fullName evidence="14">Large ribosomal subunit protein mL37</fullName>
    </recommendedName>
    <alternativeName>
        <fullName evidence="15">39S ribosomal protein L37, mitochondrial</fullName>
    </alternativeName>
</protein>
<dbReference type="PANTHER" id="PTHR15889:SF2">
    <property type="entry name" value="LARGE RIBOSOMAL SUBUNIT PROTEIN ML37"/>
    <property type="match status" value="1"/>
</dbReference>
<dbReference type="GO" id="GO:0006412">
    <property type="term" value="P:translation"/>
    <property type="evidence" value="ECO:0007669"/>
    <property type="project" value="InterPro"/>
</dbReference>
<keyword evidence="9" id="KW-0496">Mitochondrion</keyword>
<evidence type="ECO:0000313" key="16">
    <source>
        <dbReference type="EMBL" id="KGB35252.1"/>
    </source>
</evidence>
<dbReference type="Pfam" id="PF00173">
    <property type="entry name" value="Cyt-b5"/>
    <property type="match status" value="1"/>
</dbReference>
<keyword evidence="10" id="KW-0472">Membrane</keyword>
<evidence type="ECO:0000256" key="2">
    <source>
        <dbReference type="ARBA" id="ARBA00004370"/>
    </source>
</evidence>
<dbReference type="InterPro" id="IPR010793">
    <property type="entry name" value="Ribosomal_mL37/mL65"/>
</dbReference>
<evidence type="ECO:0000256" key="10">
    <source>
        <dbReference type="ARBA" id="ARBA00023136"/>
    </source>
</evidence>
<dbReference type="GO" id="GO:0003735">
    <property type="term" value="F:structural constituent of ribosome"/>
    <property type="evidence" value="ECO:0007669"/>
    <property type="project" value="InterPro"/>
</dbReference>
<comment type="subcellular location">
    <subcellularLocation>
        <location evidence="2">Membrane</location>
    </subcellularLocation>
    <subcellularLocation>
        <location evidence="1">Mitochondrion</location>
    </subcellularLocation>
</comment>
<comment type="similarity">
    <text evidence="13">Belongs to the cytochrome b5 family.</text>
</comment>
<dbReference type="EMBL" id="KL250669">
    <property type="protein sequence ID" value="KGB35252.1"/>
    <property type="molecule type" value="Genomic_DNA"/>
</dbReference>
<accession>A0A094ZMK0</accession>
<dbReference type="PRINTS" id="PR00363">
    <property type="entry name" value="CYTOCHROMEB5"/>
</dbReference>
<dbReference type="GO" id="GO:0005739">
    <property type="term" value="C:mitochondrion"/>
    <property type="evidence" value="ECO:0007669"/>
    <property type="project" value="UniProtKB-SubCell"/>
</dbReference>
<organism evidence="16">
    <name type="scientific">Schistosoma haematobium</name>
    <name type="common">Blood fluke</name>
    <dbReference type="NCBI Taxonomy" id="6185"/>
    <lineage>
        <taxon>Eukaryota</taxon>
        <taxon>Metazoa</taxon>
        <taxon>Spiralia</taxon>
        <taxon>Lophotrochozoa</taxon>
        <taxon>Platyhelminthes</taxon>
        <taxon>Trematoda</taxon>
        <taxon>Digenea</taxon>
        <taxon>Strigeidida</taxon>
        <taxon>Schistosomatoidea</taxon>
        <taxon>Schistosomatidae</taxon>
        <taxon>Schistosoma</taxon>
    </lineage>
</organism>
<dbReference type="GO" id="GO:0005840">
    <property type="term" value="C:ribosome"/>
    <property type="evidence" value="ECO:0007669"/>
    <property type="project" value="UniProtKB-KW"/>
</dbReference>
<evidence type="ECO:0000256" key="8">
    <source>
        <dbReference type="ARBA" id="ARBA00023004"/>
    </source>
</evidence>
<dbReference type="SUPFAM" id="SSF55856">
    <property type="entry name" value="Cytochrome b5-like heme/steroid binding domain"/>
    <property type="match status" value="1"/>
</dbReference>
<dbReference type="AlphaFoldDB" id="A0A094ZMK0"/>
<keyword evidence="11" id="KW-0687">Ribonucleoprotein</keyword>
<dbReference type="PROSITE" id="PS50255">
    <property type="entry name" value="CYTOCHROME_B5_2"/>
    <property type="match status" value="1"/>
</dbReference>
<keyword evidence="4" id="KW-0812">Transmembrane</keyword>
<evidence type="ECO:0000256" key="11">
    <source>
        <dbReference type="ARBA" id="ARBA00023274"/>
    </source>
</evidence>
<sequence>MSSKVKVFTLEDVRKHNKPDDLWIVIHDKVYDLTKFASEHPGGETVLEQQAGDYGTEPFEDVGHSSDAREIMEQYYIGDIAPADRERKSKFTSSFTLKKVDNFRSDSKYSKNMKLTELLYHGKRLRHDKLQFMTNRYWNKKGSYLKVSRLRFPEEVANSPNNPLIKAENMFKSTRYDDALLNEIEMGITADEAKHLEQQKSERLQCFHPLFGDVRFHQDCEPSLIFSSKRRFSKGVDQASLLTNTVVTLGAPPTLNNLFDKIDELNKLVDTNKPIADWRSSLRLSVERSILHAHVWQTDETKLPRRFHQQSNVWKHKPEYGIHPEQSTRYLFHNLFRILEFQAPNYMNYIGLTPIENPLSDSLPFRWTTRDRLLETFYYWGPEKRRISFSEQHDLVVMGQMPAPLFLNNHDTIQKFSNIATLPVASFGPMSPLIDLTSTLYYREDSTNGWLESQSRRYAFPHIFTVNFSLPNVWSDYLEPEADPVIPEHRYAIAIMNCFASAVAQARSMGINEGILDKPLCVQCVCSDGVYFDFVTFQLNNMDVPDYQLSRKLDHTAPKNFAWIDGNYRLFKKIIPKKHMMRNTKYRDINMSVFDRLSSYYLCGLTNTSFNINESLIPELNIINNQIQE</sequence>
<dbReference type="SMART" id="SM01117">
    <property type="entry name" value="Cyt-b5"/>
    <property type="match status" value="1"/>
</dbReference>
<evidence type="ECO:0000256" key="5">
    <source>
        <dbReference type="ARBA" id="ARBA00022723"/>
    </source>
</evidence>
<evidence type="ECO:0000256" key="1">
    <source>
        <dbReference type="ARBA" id="ARBA00004173"/>
    </source>
</evidence>
<evidence type="ECO:0000256" key="15">
    <source>
        <dbReference type="ARBA" id="ARBA00041617"/>
    </source>
</evidence>
<evidence type="ECO:0000256" key="12">
    <source>
        <dbReference type="ARBA" id="ARBA00037985"/>
    </source>
</evidence>
<keyword evidence="8" id="KW-0408">Iron</keyword>
<dbReference type="Pfam" id="PF07147">
    <property type="entry name" value="PDCD9"/>
    <property type="match status" value="1"/>
</dbReference>
<keyword evidence="6" id="KW-0809">Transit peptide</keyword>
<dbReference type="Gene3D" id="3.10.120.10">
    <property type="entry name" value="Cytochrome b5-like heme/steroid binding domain"/>
    <property type="match status" value="1"/>
</dbReference>
<dbReference type="InterPro" id="IPR001199">
    <property type="entry name" value="Cyt_B5-like_heme/steroid-bd"/>
</dbReference>
<evidence type="ECO:0000256" key="7">
    <source>
        <dbReference type="ARBA" id="ARBA00022980"/>
    </source>
</evidence>
<reference evidence="16" key="1">
    <citation type="journal article" date="2012" name="Nat. Genet.">
        <title>Whole-genome sequence of Schistosoma haematobium.</title>
        <authorList>
            <person name="Young N.D."/>
            <person name="Jex A.R."/>
            <person name="Li B."/>
            <person name="Liu S."/>
            <person name="Yang L."/>
            <person name="Xiong Z."/>
            <person name="Li Y."/>
            <person name="Cantacessi C."/>
            <person name="Hall R.S."/>
            <person name="Xu X."/>
            <person name="Chen F."/>
            <person name="Wu X."/>
            <person name="Zerlotini A."/>
            <person name="Oliveira G."/>
            <person name="Hofmann A."/>
            <person name="Zhang G."/>
            <person name="Fang X."/>
            <person name="Kang Y."/>
            <person name="Campbell B.E."/>
            <person name="Loukas A."/>
            <person name="Ranganathan S."/>
            <person name="Rollinson D."/>
            <person name="Rinaldi G."/>
            <person name="Brindley P.J."/>
            <person name="Yang H."/>
            <person name="Wang J."/>
            <person name="Wang J."/>
            <person name="Gasser R.B."/>
        </authorList>
    </citation>
    <scope>NUCLEOTIDE SEQUENCE [LARGE SCALE GENOMIC DNA]</scope>
</reference>
<keyword evidence="7" id="KW-0689">Ribosomal protein</keyword>
<dbReference type="STRING" id="6185.A0A094ZMK0"/>
<name>A0A094ZMK0_SCHHA</name>
<dbReference type="PANTHER" id="PTHR15889">
    <property type="entry name" value="MITOCHONDRIAL RIBOSOMAL PROTEIN L37"/>
    <property type="match status" value="1"/>
</dbReference>